<feature type="non-terminal residue" evidence="1">
    <location>
        <position position="355"/>
    </location>
</feature>
<keyword evidence="2" id="KW-1185">Reference proteome</keyword>
<name>A0ACB8QCI4_9AGAM</name>
<dbReference type="EMBL" id="MU273684">
    <property type="protein sequence ID" value="KAI0029315.1"/>
    <property type="molecule type" value="Genomic_DNA"/>
</dbReference>
<evidence type="ECO:0000313" key="1">
    <source>
        <dbReference type="EMBL" id="KAI0029315.1"/>
    </source>
</evidence>
<evidence type="ECO:0000313" key="2">
    <source>
        <dbReference type="Proteomes" id="UP000814128"/>
    </source>
</evidence>
<proteinExistence type="predicted"/>
<gene>
    <name evidence="1" type="ORF">K488DRAFT_27819</name>
</gene>
<comment type="caution">
    <text evidence="1">The sequence shown here is derived from an EMBL/GenBank/DDBJ whole genome shotgun (WGS) entry which is preliminary data.</text>
</comment>
<protein>
    <submittedName>
        <fullName evidence="1">Uncharacterized protein</fullName>
    </submittedName>
</protein>
<organism evidence="1 2">
    <name type="scientific">Vararia minispora EC-137</name>
    <dbReference type="NCBI Taxonomy" id="1314806"/>
    <lineage>
        <taxon>Eukaryota</taxon>
        <taxon>Fungi</taxon>
        <taxon>Dikarya</taxon>
        <taxon>Basidiomycota</taxon>
        <taxon>Agaricomycotina</taxon>
        <taxon>Agaricomycetes</taxon>
        <taxon>Russulales</taxon>
        <taxon>Lachnocladiaceae</taxon>
        <taxon>Vararia</taxon>
    </lineage>
</organism>
<accession>A0ACB8QCI4</accession>
<feature type="non-terminal residue" evidence="1">
    <location>
        <position position="1"/>
    </location>
</feature>
<sequence>SAALALVAAVSAHPGHHHSLAKRLTPGSPTTSTWYHRDNSPYHKLFRRGPATDGVQYAQVGSPAWAAAYPTHSPTSMPQAWQDALNAAVSAGKIPNIPVTTVNGGLPTYPQGYDPASAQVCSATYRACRIPGDIWDAPDGEVGISFDDGPLPQSSDTLYAFLQQNNLPATHFFIGVNILNNPNEFLTAFNMGGDIAVHTWTHPQMTTLSNEQVVMELGWTMEIIHNSTGGRLPRFWRPPTGDSDTRVSAIAREVFGLTTVIWNYDTRDWSMSTTSLTVQQVEGNLTSWYTGAKSPGLIILEHELTNDTVAAFINTWPTAANNGWKPVSVAQLDGKQAPYQNAQGSSGAVTQVSDV</sequence>
<dbReference type="Proteomes" id="UP000814128">
    <property type="component" value="Unassembled WGS sequence"/>
</dbReference>
<reference evidence="1" key="1">
    <citation type="submission" date="2021-02" db="EMBL/GenBank/DDBJ databases">
        <authorList>
            <consortium name="DOE Joint Genome Institute"/>
            <person name="Ahrendt S."/>
            <person name="Looney B.P."/>
            <person name="Miyauchi S."/>
            <person name="Morin E."/>
            <person name="Drula E."/>
            <person name="Courty P.E."/>
            <person name="Chicoki N."/>
            <person name="Fauchery L."/>
            <person name="Kohler A."/>
            <person name="Kuo A."/>
            <person name="Labutti K."/>
            <person name="Pangilinan J."/>
            <person name="Lipzen A."/>
            <person name="Riley R."/>
            <person name="Andreopoulos W."/>
            <person name="He G."/>
            <person name="Johnson J."/>
            <person name="Barry K.W."/>
            <person name="Grigoriev I.V."/>
            <person name="Nagy L."/>
            <person name="Hibbett D."/>
            <person name="Henrissat B."/>
            <person name="Matheny P.B."/>
            <person name="Labbe J."/>
            <person name="Martin F."/>
        </authorList>
    </citation>
    <scope>NUCLEOTIDE SEQUENCE</scope>
    <source>
        <strain evidence="1">EC-137</strain>
    </source>
</reference>
<reference evidence="1" key="2">
    <citation type="journal article" date="2022" name="New Phytol.">
        <title>Evolutionary transition to the ectomycorrhizal habit in the genomes of a hyperdiverse lineage of mushroom-forming fungi.</title>
        <authorList>
            <person name="Looney B."/>
            <person name="Miyauchi S."/>
            <person name="Morin E."/>
            <person name="Drula E."/>
            <person name="Courty P.E."/>
            <person name="Kohler A."/>
            <person name="Kuo A."/>
            <person name="LaButti K."/>
            <person name="Pangilinan J."/>
            <person name="Lipzen A."/>
            <person name="Riley R."/>
            <person name="Andreopoulos W."/>
            <person name="He G."/>
            <person name="Johnson J."/>
            <person name="Nolan M."/>
            <person name="Tritt A."/>
            <person name="Barry K.W."/>
            <person name="Grigoriev I.V."/>
            <person name="Nagy L.G."/>
            <person name="Hibbett D."/>
            <person name="Henrissat B."/>
            <person name="Matheny P.B."/>
            <person name="Labbe J."/>
            <person name="Martin F.M."/>
        </authorList>
    </citation>
    <scope>NUCLEOTIDE SEQUENCE</scope>
    <source>
        <strain evidence="1">EC-137</strain>
    </source>
</reference>